<dbReference type="PROSITE" id="PS51257">
    <property type="entry name" value="PROKAR_LIPOPROTEIN"/>
    <property type="match status" value="1"/>
</dbReference>
<dbReference type="EMBL" id="JAPWGL010000002">
    <property type="protein sequence ID" value="MCZ4223226.1"/>
    <property type="molecule type" value="Genomic_DNA"/>
</dbReference>
<gene>
    <name evidence="1" type="ORF">O0931_07930</name>
</gene>
<evidence type="ECO:0000313" key="2">
    <source>
        <dbReference type="Proteomes" id="UP001144341"/>
    </source>
</evidence>
<reference evidence="1" key="1">
    <citation type="submission" date="2022-12" db="EMBL/GenBank/DDBJ databases">
        <title>Genome sequence of SJ11.</title>
        <authorList>
            <person name="Woo H."/>
        </authorList>
    </citation>
    <scope>NUCLEOTIDE SEQUENCE</scope>
    <source>
        <strain evidence="1">SJ11</strain>
    </source>
</reference>
<organism evidence="1 2">
    <name type="scientific">Pedobacter rhodius</name>
    <dbReference type="NCBI Taxonomy" id="3004098"/>
    <lineage>
        <taxon>Bacteria</taxon>
        <taxon>Pseudomonadati</taxon>
        <taxon>Bacteroidota</taxon>
        <taxon>Sphingobacteriia</taxon>
        <taxon>Sphingobacteriales</taxon>
        <taxon>Sphingobacteriaceae</taxon>
        <taxon>Pedobacter</taxon>
    </lineage>
</organism>
<evidence type="ECO:0000313" key="1">
    <source>
        <dbReference type="EMBL" id="MCZ4223226.1"/>
    </source>
</evidence>
<sequence length="205" mass="22560">MKIIGLSLCISFAACQSPENSEQKTDSIVSVQSRADKIVDPRFLIVPGRSVGEISLGMDMAAVSVKLGRPDAGDAAMGKAWGIWYSNDSTVRSGNELAIYSSYRDTSMQVKDVKQIRITSSEFKTQDGFTTGRSESEAKLIFPLMVRISAYLNAQKDTVTVYDAKKDGIGFEFLKGKSIALTVHPANRLVNETYLTLHPEWKPIE</sequence>
<comment type="caution">
    <text evidence="1">The sequence shown here is derived from an EMBL/GenBank/DDBJ whole genome shotgun (WGS) entry which is preliminary data.</text>
</comment>
<dbReference type="Proteomes" id="UP001144341">
    <property type="component" value="Unassembled WGS sequence"/>
</dbReference>
<accession>A0ABT4KWC5</accession>
<proteinExistence type="predicted"/>
<dbReference type="RefSeq" id="WP_269415025.1">
    <property type="nucleotide sequence ID" value="NZ_JAPWGL010000002.1"/>
</dbReference>
<name>A0ABT4KWC5_9SPHI</name>
<keyword evidence="2" id="KW-1185">Reference proteome</keyword>
<protein>
    <submittedName>
        <fullName evidence="1">Uncharacterized protein</fullName>
    </submittedName>
</protein>